<dbReference type="CDD" id="cd00685">
    <property type="entry name" value="Trans_IPPS_HT"/>
    <property type="match status" value="1"/>
</dbReference>
<gene>
    <name evidence="13" type="ORF">FTV88_0364</name>
</gene>
<dbReference type="SFLD" id="SFLDG01017">
    <property type="entry name" value="Polyprenyl_Transferase_Like"/>
    <property type="match status" value="1"/>
</dbReference>
<dbReference type="PROSITE" id="PS00444">
    <property type="entry name" value="POLYPRENYL_SYNTHASE_2"/>
    <property type="match status" value="1"/>
</dbReference>
<evidence type="ECO:0000256" key="4">
    <source>
        <dbReference type="ARBA" id="ARBA00015100"/>
    </source>
</evidence>
<dbReference type="InterPro" id="IPR033749">
    <property type="entry name" value="Polyprenyl_synt_CS"/>
</dbReference>
<reference evidence="14" key="1">
    <citation type="submission" date="2019-11" db="EMBL/GenBank/DDBJ databases">
        <title>Genome sequence of Heliorestis convoluta strain HH, an alkaliphilic and minimalistic phototrophic bacterium from a soda lake in Egypt.</title>
        <authorList>
            <person name="Dewey E.D."/>
            <person name="Stokes L.M."/>
            <person name="Burchell B.M."/>
            <person name="Shaffer K.N."/>
            <person name="Huntington A.M."/>
            <person name="Baker J.M."/>
            <person name="Nadendla S."/>
            <person name="Giglio M.G."/>
            <person name="Touchman J.W."/>
            <person name="Blankenship R.E."/>
            <person name="Madigan M.T."/>
            <person name="Sattley W.M."/>
        </authorList>
    </citation>
    <scope>NUCLEOTIDE SEQUENCE [LARGE SCALE GENOMIC DNA]</scope>
    <source>
        <strain evidence="14">HH</strain>
    </source>
</reference>
<dbReference type="SFLD" id="SFLDS00005">
    <property type="entry name" value="Isoprenoid_Synthase_Type_I"/>
    <property type="match status" value="1"/>
</dbReference>
<dbReference type="NCBIfam" id="NF045485">
    <property type="entry name" value="FPPsyn"/>
    <property type="match status" value="1"/>
</dbReference>
<proteinExistence type="inferred from homology"/>
<evidence type="ECO:0000256" key="7">
    <source>
        <dbReference type="ARBA" id="ARBA00022842"/>
    </source>
</evidence>
<dbReference type="EC" id="2.5.1.10" evidence="3"/>
<dbReference type="GO" id="GO:0046872">
    <property type="term" value="F:metal ion binding"/>
    <property type="evidence" value="ECO:0007669"/>
    <property type="project" value="UniProtKB-KW"/>
</dbReference>
<keyword evidence="6" id="KW-0479">Metal-binding</keyword>
<evidence type="ECO:0000256" key="11">
    <source>
        <dbReference type="ARBA" id="ARBA00049399"/>
    </source>
</evidence>
<evidence type="ECO:0000256" key="12">
    <source>
        <dbReference type="RuleBase" id="RU004466"/>
    </source>
</evidence>
<dbReference type="KEGG" id="hcv:FTV88_0364"/>
<name>A0A5Q2MYQ0_9FIRM</name>
<sequence>MQVETIAQQTYDLKKELKKMAQQIDQALVKALPEEEAIPSIIHQSMRYSLFAGGKRLRPLLALAACQAVQGDQNKVMAAACALEMIHTYSLIHDDLPAMDDDDLRRGKPTNHIVYGEAMAILAGDGLLTRAFGLLAEAAFAEAKGQSAEVAQRYLQVITEIAQASGSQGMIGGQVMDMEAEEKAIDLPTMEYIHQHKTGALIKTSLRTGAILGGGSHEAIEALSAYGEYLGLAFQITDDLLDIQGDTEKLGKPVGSDEKNQKSTYPSLLGVEKAREAAEEAVQSAVEALEPFGSEAELLRQLALYLLEREN</sequence>
<dbReference type="PANTHER" id="PTHR43281">
    <property type="entry name" value="FARNESYL DIPHOSPHATE SYNTHASE"/>
    <property type="match status" value="1"/>
</dbReference>
<evidence type="ECO:0000256" key="10">
    <source>
        <dbReference type="ARBA" id="ARBA00032873"/>
    </source>
</evidence>
<evidence type="ECO:0000256" key="8">
    <source>
        <dbReference type="ARBA" id="ARBA00023229"/>
    </source>
</evidence>
<organism evidence="13 14">
    <name type="scientific">Heliorestis convoluta</name>
    <dbReference type="NCBI Taxonomy" id="356322"/>
    <lineage>
        <taxon>Bacteria</taxon>
        <taxon>Bacillati</taxon>
        <taxon>Bacillota</taxon>
        <taxon>Clostridia</taxon>
        <taxon>Eubacteriales</taxon>
        <taxon>Heliobacteriaceae</taxon>
        <taxon>Heliorestis</taxon>
    </lineage>
</organism>
<comment type="cofactor">
    <cofactor evidence="1">
        <name>Mg(2+)</name>
        <dbReference type="ChEBI" id="CHEBI:18420"/>
    </cofactor>
</comment>
<dbReference type="GO" id="GO:0016114">
    <property type="term" value="P:terpenoid biosynthetic process"/>
    <property type="evidence" value="ECO:0007669"/>
    <property type="project" value="UniProtKB-ARBA"/>
</dbReference>
<dbReference type="AlphaFoldDB" id="A0A5Q2MYQ0"/>
<accession>A0A5Q2MYQ0</accession>
<dbReference type="GO" id="GO:0004337">
    <property type="term" value="F:(2E,6E)-farnesyl diphosphate synthase activity"/>
    <property type="evidence" value="ECO:0007669"/>
    <property type="project" value="UniProtKB-EC"/>
</dbReference>
<dbReference type="FunFam" id="1.10.600.10:FF:000001">
    <property type="entry name" value="Geranylgeranyl diphosphate synthase"/>
    <property type="match status" value="1"/>
</dbReference>
<dbReference type="EMBL" id="CP045875">
    <property type="protein sequence ID" value="QGG46543.1"/>
    <property type="molecule type" value="Genomic_DNA"/>
</dbReference>
<dbReference type="InterPro" id="IPR000092">
    <property type="entry name" value="Polyprenyl_synt"/>
</dbReference>
<dbReference type="Pfam" id="PF00348">
    <property type="entry name" value="polyprenyl_synt"/>
    <property type="match status" value="1"/>
</dbReference>
<evidence type="ECO:0000256" key="1">
    <source>
        <dbReference type="ARBA" id="ARBA00001946"/>
    </source>
</evidence>
<dbReference type="PROSITE" id="PS00723">
    <property type="entry name" value="POLYPRENYL_SYNTHASE_1"/>
    <property type="match status" value="1"/>
</dbReference>
<evidence type="ECO:0000256" key="2">
    <source>
        <dbReference type="ARBA" id="ARBA00006706"/>
    </source>
</evidence>
<dbReference type="PANTHER" id="PTHR43281:SF1">
    <property type="entry name" value="FARNESYL DIPHOSPHATE SYNTHASE"/>
    <property type="match status" value="1"/>
</dbReference>
<evidence type="ECO:0000313" key="13">
    <source>
        <dbReference type="EMBL" id="QGG46543.1"/>
    </source>
</evidence>
<keyword evidence="14" id="KW-1185">Reference proteome</keyword>
<comment type="catalytic activity">
    <reaction evidence="11">
        <text>isopentenyl diphosphate + (2E)-geranyl diphosphate = (2E,6E)-farnesyl diphosphate + diphosphate</text>
        <dbReference type="Rhea" id="RHEA:19361"/>
        <dbReference type="ChEBI" id="CHEBI:33019"/>
        <dbReference type="ChEBI" id="CHEBI:58057"/>
        <dbReference type="ChEBI" id="CHEBI:128769"/>
        <dbReference type="ChEBI" id="CHEBI:175763"/>
        <dbReference type="EC" id="2.5.1.10"/>
    </reaction>
</comment>
<evidence type="ECO:0000256" key="5">
    <source>
        <dbReference type="ARBA" id="ARBA00022679"/>
    </source>
</evidence>
<keyword evidence="7" id="KW-0460">Magnesium</keyword>
<dbReference type="InterPro" id="IPR008949">
    <property type="entry name" value="Isoprenoid_synthase_dom_sf"/>
</dbReference>
<dbReference type="Proteomes" id="UP000366051">
    <property type="component" value="Chromosome"/>
</dbReference>
<comment type="similarity">
    <text evidence="2 12">Belongs to the FPP/GGPP synthase family.</text>
</comment>
<keyword evidence="8" id="KW-0414">Isoprene biosynthesis</keyword>
<evidence type="ECO:0000256" key="9">
    <source>
        <dbReference type="ARBA" id="ARBA00032380"/>
    </source>
</evidence>
<dbReference type="Gene3D" id="1.10.600.10">
    <property type="entry name" value="Farnesyl Diphosphate Synthase"/>
    <property type="match status" value="1"/>
</dbReference>
<dbReference type="GO" id="GO:0005737">
    <property type="term" value="C:cytoplasm"/>
    <property type="evidence" value="ECO:0007669"/>
    <property type="project" value="UniProtKB-ARBA"/>
</dbReference>
<dbReference type="SUPFAM" id="SSF48576">
    <property type="entry name" value="Terpenoid synthases"/>
    <property type="match status" value="1"/>
</dbReference>
<dbReference type="InterPro" id="IPR053378">
    <property type="entry name" value="Prenyl_diphosphate_synthase"/>
</dbReference>
<evidence type="ECO:0000256" key="3">
    <source>
        <dbReference type="ARBA" id="ARBA00012439"/>
    </source>
</evidence>
<evidence type="ECO:0000256" key="6">
    <source>
        <dbReference type="ARBA" id="ARBA00022723"/>
    </source>
</evidence>
<evidence type="ECO:0000313" key="14">
    <source>
        <dbReference type="Proteomes" id="UP000366051"/>
    </source>
</evidence>
<protein>
    <recommendedName>
        <fullName evidence="4">Farnesyl diphosphate synthase</fullName>
        <ecNumber evidence="3">2.5.1.10</ecNumber>
    </recommendedName>
    <alternativeName>
        <fullName evidence="10">(2E,6E)-farnesyl diphosphate synthase</fullName>
    </alternativeName>
    <alternativeName>
        <fullName evidence="9">Geranyltranstransferase</fullName>
    </alternativeName>
</protein>
<keyword evidence="5 12" id="KW-0808">Transferase</keyword>